<dbReference type="EMBL" id="MG807320">
    <property type="protein sequence ID" value="AVL94551.1"/>
    <property type="molecule type" value="Genomic_DNA"/>
</dbReference>
<dbReference type="Gene3D" id="1.25.40.20">
    <property type="entry name" value="Ankyrin repeat-containing domain"/>
    <property type="match status" value="1"/>
</dbReference>
<accession>A0A2P1EKY6</accession>
<keyword evidence="2" id="KW-1185">Reference proteome</keyword>
<reference evidence="2" key="1">
    <citation type="submission" date="2018-01" db="EMBL/GenBank/DDBJ databases">
        <title>Testimony of 'menage a trois' revealed by the proteome of Megavirus virophage.</title>
        <authorList>
            <person name="Jeudy S."/>
            <person name="Bertaux L."/>
            <person name="Alempic J.-M."/>
            <person name="Lartigue A."/>
            <person name="Legendre M."/>
            <person name="Philippe N."/>
            <person name="Beucher L."/>
            <person name="Biondi E."/>
            <person name="Juul S."/>
            <person name="Turner D."/>
            <person name="Coute Y."/>
            <person name="Claverie J.-M."/>
            <person name="Abergel C."/>
        </authorList>
    </citation>
    <scope>NUCLEOTIDE SEQUENCE [LARGE SCALE GENOMIC DNA]</scope>
</reference>
<dbReference type="InterPro" id="IPR002110">
    <property type="entry name" value="Ankyrin_rpt"/>
</dbReference>
<evidence type="ECO:0000313" key="1">
    <source>
        <dbReference type="EMBL" id="AVL94551.1"/>
    </source>
</evidence>
<name>A0A2P1EKY6_9VIRU</name>
<organism evidence="1 2">
    <name type="scientific">Moumouvirus australiensis</name>
    <dbReference type="NCBI Taxonomy" id="2109587"/>
    <lineage>
        <taxon>Viruses</taxon>
        <taxon>Varidnaviria</taxon>
        <taxon>Bamfordvirae</taxon>
        <taxon>Nucleocytoviricota</taxon>
        <taxon>Megaviricetes</taxon>
        <taxon>Imitervirales</taxon>
        <taxon>Mimiviridae</taxon>
        <taxon>Megamimivirinae</taxon>
        <taxon>Moumouvirus</taxon>
        <taxon>Moumouvirus australiense</taxon>
    </lineage>
</organism>
<protein>
    <submittedName>
        <fullName evidence="1">Ankyrin repeat protein</fullName>
    </submittedName>
</protein>
<dbReference type="Proteomes" id="UP000289600">
    <property type="component" value="Segment"/>
</dbReference>
<dbReference type="SMART" id="SM00248">
    <property type="entry name" value="ANK"/>
    <property type="match status" value="5"/>
</dbReference>
<gene>
    <name evidence="1" type="ORF">mc_165</name>
</gene>
<dbReference type="SUPFAM" id="SSF48403">
    <property type="entry name" value="Ankyrin repeat"/>
    <property type="match status" value="1"/>
</dbReference>
<proteinExistence type="predicted"/>
<sequence>MYFLLSEKSKNYYIVNINYVFEKMFQIYRFDLHRNINFQLIQVEPNTTHSDLIIREKFPGYYIVNHIKILTKYNINDLSTITMLLDQNIKYGYKKFYQWVLFYDKIDILQLLHQRDIPLHKYSSDKFLRSNVNLNLTDQKCIKYILVNNDFFKFDMECLLLEFIEICYDDLRSNVCLNVLKFMLENDIKFNHQNVFFKAVKSDAIKIFEFLHKFGFDINLAEAIKYCTGNQIFEYILKNEKIEDNILMELLNNLCKESHTPLIKLMIKYGIDVDYVTEQTLDELVDSIEVINLLIKKSDKITYYVVNNCPGILSQLMHEHFKKSVIKLIKFGIDINYDYSGNLSAAFMMGDLDIVKLLTSEGIKVFTISDSDLEIICGYPNVEILKFLIDNGFNINIESCLIYAILYENIGNITYLLEIVDYYHFMAKIIINYYIFAKEVYFLNQITKPFSCSPIEEIIMEIIRGGAQNAKKLILDYDLHENLEIAFVSCFKENIGLIDFLLDCNADNNDYINWLFIFSTDNMTTFQYLLKKINLENISKVFW</sequence>
<evidence type="ECO:0000313" key="2">
    <source>
        <dbReference type="Proteomes" id="UP000289600"/>
    </source>
</evidence>
<dbReference type="InterPro" id="IPR036770">
    <property type="entry name" value="Ankyrin_rpt-contain_sf"/>
</dbReference>